<protein>
    <recommendedName>
        <fullName evidence="4">Tripartite tricarboxylate transporter TctB family protein</fullName>
    </recommendedName>
</protein>
<dbReference type="Proteomes" id="UP000316416">
    <property type="component" value="Chromosome"/>
</dbReference>
<evidence type="ECO:0000313" key="2">
    <source>
        <dbReference type="EMBL" id="QPG57671.1"/>
    </source>
</evidence>
<feature type="transmembrane region" description="Helical" evidence="1">
    <location>
        <begin position="119"/>
        <end position="143"/>
    </location>
</feature>
<reference evidence="2" key="1">
    <citation type="submission" date="2021-07" db="EMBL/GenBank/DDBJ databases">
        <title>Shewanella sp. YLB-07 whole genome sequence.</title>
        <authorList>
            <person name="Yu L."/>
        </authorList>
    </citation>
    <scope>NUCLEOTIDE SEQUENCE</scope>
    <source>
        <strain evidence="2">YLB-08</strain>
    </source>
</reference>
<feature type="transmembrane region" description="Helical" evidence="1">
    <location>
        <begin position="6"/>
        <end position="26"/>
    </location>
</feature>
<feature type="transmembrane region" description="Helical" evidence="1">
    <location>
        <begin position="38"/>
        <end position="66"/>
    </location>
</feature>
<name>A0ABX6V718_9GAMM</name>
<evidence type="ECO:0000313" key="3">
    <source>
        <dbReference type="Proteomes" id="UP000316416"/>
    </source>
</evidence>
<gene>
    <name evidence="2" type="ORF">FM038_009605</name>
</gene>
<feature type="transmembrane region" description="Helical" evidence="1">
    <location>
        <begin position="86"/>
        <end position="112"/>
    </location>
</feature>
<sequence length="155" mass="17206">MNNNEIYILIIIVTFALAVIGSTWLVKRAKSEKRIHWFIGSSIVTVFLLGIINGPIAIVSTVALLAFIKKEDDRPLSDVGEGLLSIFSSGLGIVFYSFYMFFGVGVIYWLWLAIQLESFGMFIVGVIPFAFILTGPIGAYSLIFDTPQWIINVFG</sequence>
<accession>A0ABX6V718</accession>
<evidence type="ECO:0008006" key="4">
    <source>
        <dbReference type="Google" id="ProtNLM"/>
    </source>
</evidence>
<dbReference type="RefSeq" id="WP_142870490.1">
    <property type="nucleotide sequence ID" value="NZ_CP045503.2"/>
</dbReference>
<proteinExistence type="predicted"/>
<keyword evidence="1" id="KW-1133">Transmembrane helix</keyword>
<keyword evidence="3" id="KW-1185">Reference proteome</keyword>
<keyword evidence="1" id="KW-0472">Membrane</keyword>
<keyword evidence="1" id="KW-0812">Transmembrane</keyword>
<evidence type="ECO:0000256" key="1">
    <source>
        <dbReference type="SAM" id="Phobius"/>
    </source>
</evidence>
<dbReference type="EMBL" id="CP045503">
    <property type="protein sequence ID" value="QPG57671.1"/>
    <property type="molecule type" value="Genomic_DNA"/>
</dbReference>
<organism evidence="2 3">
    <name type="scientific">Shewanella eurypsychrophilus</name>
    <dbReference type="NCBI Taxonomy" id="2593656"/>
    <lineage>
        <taxon>Bacteria</taxon>
        <taxon>Pseudomonadati</taxon>
        <taxon>Pseudomonadota</taxon>
        <taxon>Gammaproteobacteria</taxon>
        <taxon>Alteromonadales</taxon>
        <taxon>Shewanellaceae</taxon>
        <taxon>Shewanella</taxon>
    </lineage>
</organism>